<dbReference type="SUPFAM" id="SSF81336">
    <property type="entry name" value="F1F0 ATP synthase subunit A"/>
    <property type="match status" value="1"/>
</dbReference>
<evidence type="ECO:0000256" key="2">
    <source>
        <dbReference type="ARBA" id="ARBA00006810"/>
    </source>
</evidence>
<keyword evidence="4 11" id="KW-0138">CF(0)</keyword>
<evidence type="ECO:0000256" key="10">
    <source>
        <dbReference type="ARBA" id="ARBA00023310"/>
    </source>
</evidence>
<keyword evidence="5 11" id="KW-0812">Transmembrane</keyword>
<comment type="subcellular location">
    <subcellularLocation>
        <location evidence="11 12">Cell membrane</location>
        <topology evidence="11 12">Multi-pass membrane protein</topology>
    </subcellularLocation>
    <subcellularLocation>
        <location evidence="1">Membrane</location>
        <topology evidence="1">Multi-pass membrane protein</topology>
    </subcellularLocation>
</comment>
<keyword evidence="16" id="KW-1185">Reference proteome</keyword>
<keyword evidence="6 11" id="KW-0375">Hydrogen ion transport</keyword>
<reference evidence="13 15" key="1">
    <citation type="submission" date="2020-06" db="EMBL/GenBank/DDBJ databases">
        <title>Anoxygenic phototrophic Chloroflexota member uses a Type I reaction center.</title>
        <authorList>
            <person name="Tsuji J.M."/>
            <person name="Shaw N.A."/>
            <person name="Nagashima S."/>
            <person name="Venkiteswaran J."/>
            <person name="Schiff S.L."/>
            <person name="Hanada S."/>
            <person name="Tank M."/>
            <person name="Neufeld J.D."/>
        </authorList>
    </citation>
    <scope>NUCLEOTIDE SEQUENCE [LARGE SCALE GENOMIC DNA]</scope>
    <source>
        <strain evidence="13">L227-S17</strain>
    </source>
</reference>
<feature type="transmembrane region" description="Helical" evidence="11">
    <location>
        <begin position="148"/>
        <end position="168"/>
    </location>
</feature>
<evidence type="ECO:0000256" key="7">
    <source>
        <dbReference type="ARBA" id="ARBA00022989"/>
    </source>
</evidence>
<evidence type="ECO:0000256" key="3">
    <source>
        <dbReference type="ARBA" id="ARBA00022448"/>
    </source>
</evidence>
<evidence type="ECO:0000313" key="14">
    <source>
        <dbReference type="EMBL" id="WJW68165.1"/>
    </source>
</evidence>
<protein>
    <recommendedName>
        <fullName evidence="11 12">ATP synthase subunit a</fullName>
    </recommendedName>
    <alternativeName>
        <fullName evidence="11">ATP synthase F0 sector subunit a</fullName>
    </alternativeName>
    <alternativeName>
        <fullName evidence="11">F-ATPase subunit 6</fullName>
    </alternativeName>
</protein>
<keyword evidence="11" id="KW-1003">Cell membrane</keyword>
<dbReference type="InterPro" id="IPR023011">
    <property type="entry name" value="ATP_synth_F0_asu_AS"/>
</dbReference>
<dbReference type="PROSITE" id="PS00449">
    <property type="entry name" value="ATPASE_A"/>
    <property type="match status" value="1"/>
</dbReference>
<evidence type="ECO:0000256" key="4">
    <source>
        <dbReference type="ARBA" id="ARBA00022547"/>
    </source>
</evidence>
<name>A0A8T7M7Z0_9CHLR</name>
<dbReference type="Gene3D" id="1.20.120.220">
    <property type="entry name" value="ATP synthase, F0 complex, subunit A"/>
    <property type="match status" value="1"/>
</dbReference>
<dbReference type="PANTHER" id="PTHR42823">
    <property type="entry name" value="ATP SYNTHASE SUBUNIT A, CHLOROPLASTIC"/>
    <property type="match status" value="1"/>
</dbReference>
<keyword evidence="3 11" id="KW-0813">Transport</keyword>
<keyword evidence="10 11" id="KW-0066">ATP synthesis</keyword>
<comment type="similarity">
    <text evidence="2 11 12">Belongs to the ATPase A chain family.</text>
</comment>
<dbReference type="GO" id="GO:0046933">
    <property type="term" value="F:proton-transporting ATP synthase activity, rotational mechanism"/>
    <property type="evidence" value="ECO:0007669"/>
    <property type="project" value="UniProtKB-UniRule"/>
</dbReference>
<keyword evidence="9 11" id="KW-0472">Membrane</keyword>
<dbReference type="InterPro" id="IPR045082">
    <property type="entry name" value="ATP_syn_F0_a_bact/chloroplast"/>
</dbReference>
<dbReference type="CDD" id="cd00310">
    <property type="entry name" value="ATP-synt_Fo_a_6"/>
    <property type="match status" value="1"/>
</dbReference>
<evidence type="ECO:0000313" key="16">
    <source>
        <dbReference type="Proteomes" id="UP001431572"/>
    </source>
</evidence>
<dbReference type="Proteomes" id="UP001431572">
    <property type="component" value="Chromosome 2"/>
</dbReference>
<dbReference type="GO" id="GO:0042777">
    <property type="term" value="P:proton motive force-driven plasma membrane ATP synthesis"/>
    <property type="evidence" value="ECO:0007669"/>
    <property type="project" value="TreeGrafter"/>
</dbReference>
<dbReference type="GO" id="GO:0005886">
    <property type="term" value="C:plasma membrane"/>
    <property type="evidence" value="ECO:0007669"/>
    <property type="project" value="UniProtKB-SubCell"/>
</dbReference>
<evidence type="ECO:0000256" key="11">
    <source>
        <dbReference type="HAMAP-Rule" id="MF_01393"/>
    </source>
</evidence>
<feature type="transmembrane region" description="Helical" evidence="11">
    <location>
        <begin position="32"/>
        <end position="55"/>
    </location>
</feature>
<organism evidence="13 15">
    <name type="scientific">Candidatus Chlorohelix allophototropha</name>
    <dbReference type="NCBI Taxonomy" id="3003348"/>
    <lineage>
        <taxon>Bacteria</taxon>
        <taxon>Bacillati</taxon>
        <taxon>Chloroflexota</taxon>
        <taxon>Chloroflexia</taxon>
        <taxon>Candidatus Chloroheliales</taxon>
        <taxon>Candidatus Chloroheliaceae</taxon>
        <taxon>Candidatus Chlorohelix</taxon>
    </lineage>
</organism>
<reference evidence="14" key="2">
    <citation type="journal article" date="2024" name="Nature">
        <title>Anoxygenic phototroph of the Chloroflexota uses a type I reaction centre.</title>
        <authorList>
            <person name="Tsuji J.M."/>
            <person name="Shaw N.A."/>
            <person name="Nagashima S."/>
            <person name="Venkiteswaran J.J."/>
            <person name="Schiff S.L."/>
            <person name="Watanabe T."/>
            <person name="Fukui M."/>
            <person name="Hanada S."/>
            <person name="Tank M."/>
            <person name="Neufeld J.D."/>
        </authorList>
    </citation>
    <scope>NUCLEOTIDE SEQUENCE</scope>
    <source>
        <strain evidence="14">L227-S17</strain>
    </source>
</reference>
<dbReference type="HAMAP" id="MF_01393">
    <property type="entry name" value="ATP_synth_a_bact"/>
    <property type="match status" value="1"/>
</dbReference>
<dbReference type="PANTHER" id="PTHR42823:SF3">
    <property type="entry name" value="ATP SYNTHASE SUBUNIT A, CHLOROPLASTIC"/>
    <property type="match status" value="1"/>
</dbReference>
<feature type="transmembrane region" description="Helical" evidence="11">
    <location>
        <begin position="94"/>
        <end position="114"/>
    </location>
</feature>
<dbReference type="EMBL" id="JACATZ010000003">
    <property type="protein sequence ID" value="NWJ48229.1"/>
    <property type="molecule type" value="Genomic_DNA"/>
</dbReference>
<dbReference type="NCBIfam" id="TIGR01131">
    <property type="entry name" value="ATP_synt_6_or_A"/>
    <property type="match status" value="1"/>
</dbReference>
<evidence type="ECO:0000256" key="6">
    <source>
        <dbReference type="ARBA" id="ARBA00022781"/>
    </source>
</evidence>
<dbReference type="InterPro" id="IPR035908">
    <property type="entry name" value="F0_ATP_A_sf"/>
</dbReference>
<dbReference type="GO" id="GO:0045259">
    <property type="term" value="C:proton-transporting ATP synthase complex"/>
    <property type="evidence" value="ECO:0007669"/>
    <property type="project" value="UniProtKB-KW"/>
</dbReference>
<dbReference type="AlphaFoldDB" id="A0A8T7M7Z0"/>
<evidence type="ECO:0000256" key="1">
    <source>
        <dbReference type="ARBA" id="ARBA00004141"/>
    </source>
</evidence>
<evidence type="ECO:0000256" key="8">
    <source>
        <dbReference type="ARBA" id="ARBA00023065"/>
    </source>
</evidence>
<sequence>MEEFKLVVSLKPEPIMCIGGKMDAPAVCSKDTFFIVTNSTIATVLFMLITFFLLWSGARKAKLIPGRWQSVVEILVESLHNMVVESTSKRVAKVIFPLVATYFTWILFANWLSLIPGVGSIGFVHDVTEDGKVLKEMVPLLRGPNADLNMTFAMALLAVIIVQIAAIVSHGVKGWLKEFIPEPHWMDPLLTPLEIIGQFTRILSLAFRLFGNVFAGEVLLAVMLKIAAPSLIIFLGLEIFVGFIQALVFAILTLTYLSLVTAGGHEEGHHDKEHEEHAKAA</sequence>
<accession>A0A8T7M7Z0</accession>
<keyword evidence="8 11" id="KW-0406">Ion transport</keyword>
<proteinExistence type="inferred from homology"/>
<dbReference type="RefSeq" id="WP_341470071.1">
    <property type="nucleotide sequence ID" value="NZ_CP128400.1"/>
</dbReference>
<evidence type="ECO:0000256" key="12">
    <source>
        <dbReference type="RuleBase" id="RU000483"/>
    </source>
</evidence>
<dbReference type="EMBL" id="CP128400">
    <property type="protein sequence ID" value="WJW68165.1"/>
    <property type="molecule type" value="Genomic_DNA"/>
</dbReference>
<dbReference type="Pfam" id="PF00119">
    <property type="entry name" value="ATP-synt_A"/>
    <property type="match status" value="1"/>
</dbReference>
<evidence type="ECO:0000256" key="9">
    <source>
        <dbReference type="ARBA" id="ARBA00023136"/>
    </source>
</evidence>
<dbReference type="Proteomes" id="UP000521676">
    <property type="component" value="Unassembled WGS sequence"/>
</dbReference>
<keyword evidence="7 11" id="KW-1133">Transmembrane helix</keyword>
<evidence type="ECO:0000256" key="5">
    <source>
        <dbReference type="ARBA" id="ARBA00022692"/>
    </source>
</evidence>
<gene>
    <name evidence="11 13" type="primary">atpB</name>
    <name evidence="13" type="ORF">HXX08_20430</name>
    <name evidence="14" type="ORF">OZ401_003769</name>
</gene>
<dbReference type="InterPro" id="IPR000568">
    <property type="entry name" value="ATP_synth_F0_asu"/>
</dbReference>
<feature type="transmembrane region" description="Helical" evidence="11">
    <location>
        <begin position="205"/>
        <end position="226"/>
    </location>
</feature>
<evidence type="ECO:0000313" key="15">
    <source>
        <dbReference type="Proteomes" id="UP000521676"/>
    </source>
</evidence>
<evidence type="ECO:0000313" key="13">
    <source>
        <dbReference type="EMBL" id="NWJ48229.1"/>
    </source>
</evidence>
<feature type="transmembrane region" description="Helical" evidence="11">
    <location>
        <begin position="232"/>
        <end position="257"/>
    </location>
</feature>
<comment type="function">
    <text evidence="11 12">Key component of the proton channel; it plays a direct role in the translocation of protons across the membrane.</text>
</comment>